<organism evidence="2 3">
    <name type="scientific">Acipenser oxyrinchus oxyrinchus</name>
    <dbReference type="NCBI Taxonomy" id="40147"/>
    <lineage>
        <taxon>Eukaryota</taxon>
        <taxon>Metazoa</taxon>
        <taxon>Chordata</taxon>
        <taxon>Craniata</taxon>
        <taxon>Vertebrata</taxon>
        <taxon>Euteleostomi</taxon>
        <taxon>Actinopterygii</taxon>
        <taxon>Chondrostei</taxon>
        <taxon>Acipenseriformes</taxon>
        <taxon>Acipenseridae</taxon>
        <taxon>Acipenser</taxon>
    </lineage>
</organism>
<protein>
    <submittedName>
        <fullName evidence="2">Uncharacterized protein</fullName>
    </submittedName>
</protein>
<reference evidence="2" key="1">
    <citation type="submission" date="2022-02" db="EMBL/GenBank/DDBJ databases">
        <title>Atlantic sturgeon de novo genome assembly.</title>
        <authorList>
            <person name="Stock M."/>
            <person name="Klopp C."/>
            <person name="Guiguen Y."/>
            <person name="Cabau C."/>
            <person name="Parinello H."/>
            <person name="Santidrian Yebra-Pimentel E."/>
            <person name="Kuhl H."/>
            <person name="Dirks R.P."/>
            <person name="Guessner J."/>
            <person name="Wuertz S."/>
            <person name="Du K."/>
            <person name="Schartl M."/>
        </authorList>
    </citation>
    <scope>NUCLEOTIDE SEQUENCE</scope>
    <source>
        <strain evidence="2">STURGEONOMICS-FGT-2020</strain>
        <tissue evidence="2">Whole blood</tissue>
    </source>
</reference>
<keyword evidence="3" id="KW-1185">Reference proteome</keyword>
<dbReference type="PANTHER" id="PTHR38564">
    <property type="entry name" value="SI:CH73-250A16.5-RELATED"/>
    <property type="match status" value="1"/>
</dbReference>
<dbReference type="Proteomes" id="UP001230051">
    <property type="component" value="Unassembled WGS sequence"/>
</dbReference>
<evidence type="ECO:0000313" key="3">
    <source>
        <dbReference type="Proteomes" id="UP001230051"/>
    </source>
</evidence>
<dbReference type="AlphaFoldDB" id="A0AAD8GDA5"/>
<feature type="chain" id="PRO_5041914364" evidence="1">
    <location>
        <begin position="22"/>
        <end position="164"/>
    </location>
</feature>
<name>A0AAD8GDA5_ACIOX</name>
<accession>A0AAD8GDA5</accession>
<dbReference type="EMBL" id="JAGXEW010000004">
    <property type="protein sequence ID" value="KAK1172088.1"/>
    <property type="molecule type" value="Genomic_DNA"/>
</dbReference>
<keyword evidence="1" id="KW-0732">Signal</keyword>
<sequence>MHFRLCLLTTIIFGTFASTTAGPLHAQCKVEWFFGIPCNDVFIALVTQIKQWTTADNCAHGGEKCLYKLESADVHFIKAKHTTPVKKYVDDLTFRLLPYPANTNCHVIALSVSEAWYAILDYGTNYCNLFNLVEGSGLNQSPGYKEVTNDFICTQHSTANCTIY</sequence>
<feature type="signal peptide" evidence="1">
    <location>
        <begin position="1"/>
        <end position="21"/>
    </location>
</feature>
<gene>
    <name evidence="2" type="ORF">AOXY_G4577</name>
</gene>
<evidence type="ECO:0000313" key="2">
    <source>
        <dbReference type="EMBL" id="KAK1172088.1"/>
    </source>
</evidence>
<proteinExistence type="predicted"/>
<comment type="caution">
    <text evidence="2">The sequence shown here is derived from an EMBL/GenBank/DDBJ whole genome shotgun (WGS) entry which is preliminary data.</text>
</comment>
<evidence type="ECO:0000256" key="1">
    <source>
        <dbReference type="SAM" id="SignalP"/>
    </source>
</evidence>
<dbReference type="PANTHER" id="PTHR38564:SF2">
    <property type="entry name" value="WU:FC46H12 PRECURSOR"/>
    <property type="match status" value="1"/>
</dbReference>